<dbReference type="EMBL" id="SIRL01000017">
    <property type="protein sequence ID" value="TBN46652.1"/>
    <property type="molecule type" value="Genomic_DNA"/>
</dbReference>
<dbReference type="AlphaFoldDB" id="A0A238YID4"/>
<dbReference type="Proteomes" id="UP000292859">
    <property type="component" value="Unassembled WGS sequence"/>
</dbReference>
<evidence type="ECO:0000259" key="3">
    <source>
        <dbReference type="Pfam" id="PF03364"/>
    </source>
</evidence>
<evidence type="ECO:0000313" key="6">
    <source>
        <dbReference type="Proteomes" id="UP000198409"/>
    </source>
</evidence>
<comment type="similarity">
    <text evidence="1">Belongs to the ribosome association toxin RatA family.</text>
</comment>
<accession>A0A238YID4</accession>
<gene>
    <name evidence="5" type="ORF">EYF88_16505</name>
    <name evidence="4" type="ORF">SAMN06265378_11849</name>
</gene>
<reference evidence="4" key="1">
    <citation type="submission" date="2017-06" db="EMBL/GenBank/DDBJ databases">
        <authorList>
            <person name="Kim H.J."/>
            <person name="Triplett B.A."/>
        </authorList>
    </citation>
    <scope>NUCLEOTIDE SEQUENCE [LARGE SCALE GENOMIC DNA]</scope>
    <source>
        <strain evidence="4">DSM 26170</strain>
    </source>
</reference>
<name>A0A238YID4_9RHOB</name>
<reference evidence="6" key="2">
    <citation type="submission" date="2017-06" db="EMBL/GenBank/DDBJ databases">
        <authorList>
            <person name="Varghese N."/>
            <person name="Submissions S."/>
        </authorList>
    </citation>
    <scope>NUCLEOTIDE SEQUENCE [LARGE SCALE GENOMIC DNA]</scope>
    <source>
        <strain evidence="6">DSM 26170</strain>
    </source>
</reference>
<dbReference type="SUPFAM" id="SSF55961">
    <property type="entry name" value="Bet v1-like"/>
    <property type="match status" value="1"/>
</dbReference>
<dbReference type="Pfam" id="PF03364">
    <property type="entry name" value="Polyketide_cyc"/>
    <property type="match status" value="1"/>
</dbReference>
<dbReference type="RefSeq" id="WP_089389306.1">
    <property type="nucleotide sequence ID" value="NZ_FZNM01000018.1"/>
</dbReference>
<feature type="region of interest" description="Disordered" evidence="2">
    <location>
        <begin position="29"/>
        <end position="50"/>
    </location>
</feature>
<evidence type="ECO:0000313" key="4">
    <source>
        <dbReference type="EMBL" id="SNR70394.1"/>
    </source>
</evidence>
<feature type="domain" description="Coenzyme Q-binding protein COQ10 START" evidence="3">
    <location>
        <begin position="63"/>
        <end position="160"/>
    </location>
</feature>
<evidence type="ECO:0000313" key="5">
    <source>
        <dbReference type="EMBL" id="TBN46652.1"/>
    </source>
</evidence>
<reference evidence="5 7" key="3">
    <citation type="submission" date="2019-02" db="EMBL/GenBank/DDBJ databases">
        <authorList>
            <person name="Zhang G."/>
        </authorList>
    </citation>
    <scope>NUCLEOTIDE SEQUENCE [LARGE SCALE GENOMIC DNA]</scope>
    <source>
        <strain evidence="5 7">CMB17</strain>
    </source>
</reference>
<keyword evidence="7" id="KW-1185">Reference proteome</keyword>
<dbReference type="EMBL" id="FZNM01000018">
    <property type="protein sequence ID" value="SNR70394.1"/>
    <property type="molecule type" value="Genomic_DNA"/>
</dbReference>
<sequence length="211" mass="23002">MPRRRTDHLTVAAVVLALTVGAGLAAGAILRPGPRRPPDSAPGRTARRSRFGSYQVAGRTVTIKAPRSRIFQMWRDPQRLADFMQDLSDVQVSGDQVTWVIDGPSGRFAVETRLVEDRENEALAWRSVDGADIDIEAKVQLRDSTAGRGTEVEAHVAWRPAAGIVGQWAATLRGADPGMRGKQELKRLKMLLETGEIATSDNRPKDSGKAL</sequence>
<evidence type="ECO:0000313" key="7">
    <source>
        <dbReference type="Proteomes" id="UP000292859"/>
    </source>
</evidence>
<evidence type="ECO:0000256" key="2">
    <source>
        <dbReference type="SAM" id="MobiDB-lite"/>
    </source>
</evidence>
<dbReference type="Gene3D" id="3.30.530.20">
    <property type="match status" value="1"/>
</dbReference>
<proteinExistence type="inferred from homology"/>
<dbReference type="OrthoDB" id="9797595at2"/>
<dbReference type="InterPro" id="IPR005031">
    <property type="entry name" value="COQ10_START"/>
</dbReference>
<organism evidence="4 6">
    <name type="scientific">Paracoccus sediminis</name>
    <dbReference type="NCBI Taxonomy" id="1214787"/>
    <lineage>
        <taxon>Bacteria</taxon>
        <taxon>Pseudomonadati</taxon>
        <taxon>Pseudomonadota</taxon>
        <taxon>Alphaproteobacteria</taxon>
        <taxon>Rhodobacterales</taxon>
        <taxon>Paracoccaceae</taxon>
        <taxon>Paracoccus</taxon>
    </lineage>
</organism>
<dbReference type="InterPro" id="IPR023393">
    <property type="entry name" value="START-like_dom_sf"/>
</dbReference>
<dbReference type="Proteomes" id="UP000198409">
    <property type="component" value="Unassembled WGS sequence"/>
</dbReference>
<protein>
    <submittedName>
        <fullName evidence="4 5">Cyclase</fullName>
    </submittedName>
</protein>
<evidence type="ECO:0000256" key="1">
    <source>
        <dbReference type="ARBA" id="ARBA00008918"/>
    </source>
</evidence>